<proteinExistence type="predicted"/>
<feature type="chain" id="PRO_5037432737" description="Theileria-specific conserved protein" evidence="2">
    <location>
        <begin position="17"/>
        <end position="221"/>
    </location>
</feature>
<evidence type="ECO:0000313" key="3">
    <source>
        <dbReference type="EMBL" id="UKJ88725.1"/>
    </source>
</evidence>
<dbReference type="Pfam" id="PF04385">
    <property type="entry name" value="FAINT"/>
    <property type="match status" value="1"/>
</dbReference>
<evidence type="ECO:0000313" key="4">
    <source>
        <dbReference type="Proteomes" id="UP000244803"/>
    </source>
</evidence>
<dbReference type="Proteomes" id="UP000244803">
    <property type="component" value="Chromosome 3"/>
</dbReference>
<protein>
    <recommendedName>
        <fullName evidence="5">Theileria-specific conserved protein</fullName>
    </recommendedName>
</protein>
<evidence type="ECO:0000256" key="1">
    <source>
        <dbReference type="SAM" id="MobiDB-lite"/>
    </source>
</evidence>
<dbReference type="InterPro" id="IPR007480">
    <property type="entry name" value="DUF529"/>
</dbReference>
<organism evidence="3 4">
    <name type="scientific">Theileria orientalis</name>
    <dbReference type="NCBI Taxonomy" id="68886"/>
    <lineage>
        <taxon>Eukaryota</taxon>
        <taxon>Sar</taxon>
        <taxon>Alveolata</taxon>
        <taxon>Apicomplexa</taxon>
        <taxon>Aconoidasida</taxon>
        <taxon>Piroplasmida</taxon>
        <taxon>Theileriidae</taxon>
        <taxon>Theileria</taxon>
    </lineage>
</organism>
<sequence>MKGLFIILFLFKFCLGGNDVITLDLSKNADHSKFIKLKHYYRGVEYFTITPIPGYTIGTIKFYNYIIYDRKDGDDKVEGTYLYYNRYNQDIPIFLIKTGIVRKNIFPVNGRSQNDEENLLLVRTLMRFVQVLTPVTDALHTVLGNLDDIQEPLVPTINSITYRVYNGGQYIGGCDGTRVFGLPNTRRLNRDPKEDVQMDTEEAGASGYTAPEEGATSMDTS</sequence>
<accession>A0A976QV66</accession>
<feature type="region of interest" description="Disordered" evidence="1">
    <location>
        <begin position="183"/>
        <end position="221"/>
    </location>
</feature>
<evidence type="ECO:0000256" key="2">
    <source>
        <dbReference type="SAM" id="SignalP"/>
    </source>
</evidence>
<reference evidence="3" key="1">
    <citation type="submission" date="2022-07" db="EMBL/GenBank/DDBJ databases">
        <title>Evaluation of T. orientalis genome assembly methods using nanopore sequencing and analysis of variation between genomes.</title>
        <authorList>
            <person name="Yam J."/>
            <person name="Micallef M.L."/>
            <person name="Liu M."/>
            <person name="Djordjevic S.P."/>
            <person name="Bogema D.R."/>
            <person name="Jenkins C."/>
        </authorList>
    </citation>
    <scope>NUCLEOTIDE SEQUENCE</scope>
    <source>
        <strain evidence="3">Fish Creek</strain>
    </source>
</reference>
<gene>
    <name evidence="3" type="ORF">MACJ_001970</name>
</gene>
<feature type="signal peptide" evidence="2">
    <location>
        <begin position="1"/>
        <end position="16"/>
    </location>
</feature>
<keyword evidence="2" id="KW-0732">Signal</keyword>
<dbReference type="OrthoDB" id="10341668at2759"/>
<dbReference type="AlphaFoldDB" id="A0A976QV66"/>
<name>A0A976QV66_THEOR</name>
<dbReference type="EMBL" id="CP056066">
    <property type="protein sequence ID" value="UKJ88725.1"/>
    <property type="molecule type" value="Genomic_DNA"/>
</dbReference>
<evidence type="ECO:0008006" key="5">
    <source>
        <dbReference type="Google" id="ProtNLM"/>
    </source>
</evidence>